<keyword evidence="2" id="KW-0813">Transport</keyword>
<evidence type="ECO:0000256" key="3">
    <source>
        <dbReference type="ARBA" id="ARBA00022741"/>
    </source>
</evidence>
<dbReference type="Pfam" id="PF12399">
    <property type="entry name" value="BCA_ABC_TP_C"/>
    <property type="match status" value="1"/>
</dbReference>
<dbReference type="RefSeq" id="WP_284316161.1">
    <property type="nucleotide sequence ID" value="NZ_BSPC01000069.1"/>
</dbReference>
<gene>
    <name evidence="6" type="ORF">GCM10007874_62650</name>
</gene>
<dbReference type="CDD" id="cd03219">
    <property type="entry name" value="ABC_Mj1267_LivG_branched"/>
    <property type="match status" value="1"/>
</dbReference>
<dbReference type="InterPro" id="IPR003593">
    <property type="entry name" value="AAA+_ATPase"/>
</dbReference>
<accession>A0ABQ6CW52</accession>
<dbReference type="GO" id="GO:0005524">
    <property type="term" value="F:ATP binding"/>
    <property type="evidence" value="ECO:0007669"/>
    <property type="project" value="UniProtKB-KW"/>
</dbReference>
<dbReference type="InterPro" id="IPR017871">
    <property type="entry name" value="ABC_transporter-like_CS"/>
</dbReference>
<dbReference type="PROSITE" id="PS00211">
    <property type="entry name" value="ABC_TRANSPORTER_1"/>
    <property type="match status" value="1"/>
</dbReference>
<evidence type="ECO:0000313" key="7">
    <source>
        <dbReference type="Proteomes" id="UP001156882"/>
    </source>
</evidence>
<dbReference type="Gene3D" id="3.40.50.300">
    <property type="entry name" value="P-loop containing nucleotide triphosphate hydrolases"/>
    <property type="match status" value="1"/>
</dbReference>
<keyword evidence="3" id="KW-0547">Nucleotide-binding</keyword>
<dbReference type="PROSITE" id="PS50893">
    <property type="entry name" value="ABC_TRANSPORTER_2"/>
    <property type="match status" value="1"/>
</dbReference>
<feature type="domain" description="ABC transporter" evidence="5">
    <location>
        <begin position="5"/>
        <end position="245"/>
    </location>
</feature>
<dbReference type="PANTHER" id="PTHR45772:SF7">
    <property type="entry name" value="AMINO ACID ABC TRANSPORTER ATP-BINDING PROTEIN"/>
    <property type="match status" value="1"/>
</dbReference>
<name>A0ABQ6CW52_9HYPH</name>
<sequence length="259" mass="27713">MSALLEITGLAKSYGGVEAVKNVSLSVAEGEMVALIGPNGAGKSTCFNMINGQIRPDRGSIRMFGRETVGLKPAAIWRLGVGRTFQITATFSSMRVIENVQVALASHGSALWRLTRLDGFRRAEAKALLDLVGIGALADRPCGELAYGDLKRLELAVALSNEPRLLLMDEPTAGMAPGARIAMMALAAAIARQRGIGILFTEHDMDVVFEHADRLLVLDRGRLIAEGDAETVRNDPQVRAVYLGDGTVFAGLEPQTEAR</sequence>
<evidence type="ECO:0000256" key="1">
    <source>
        <dbReference type="ARBA" id="ARBA00005417"/>
    </source>
</evidence>
<organism evidence="6 7">
    <name type="scientific">Labrys miyagiensis</name>
    <dbReference type="NCBI Taxonomy" id="346912"/>
    <lineage>
        <taxon>Bacteria</taxon>
        <taxon>Pseudomonadati</taxon>
        <taxon>Pseudomonadota</taxon>
        <taxon>Alphaproteobacteria</taxon>
        <taxon>Hyphomicrobiales</taxon>
        <taxon>Xanthobacteraceae</taxon>
        <taxon>Labrys</taxon>
    </lineage>
</organism>
<evidence type="ECO:0000313" key="6">
    <source>
        <dbReference type="EMBL" id="GLS23245.1"/>
    </source>
</evidence>
<dbReference type="Pfam" id="PF00005">
    <property type="entry name" value="ABC_tran"/>
    <property type="match status" value="1"/>
</dbReference>
<keyword evidence="4 6" id="KW-0067">ATP-binding</keyword>
<protein>
    <submittedName>
        <fullName evidence="6">ABC transporter ATP-binding protein</fullName>
    </submittedName>
</protein>
<evidence type="ECO:0000259" key="5">
    <source>
        <dbReference type="PROSITE" id="PS50893"/>
    </source>
</evidence>
<dbReference type="InterPro" id="IPR032823">
    <property type="entry name" value="BCA_ABC_TP_C"/>
</dbReference>
<keyword evidence="7" id="KW-1185">Reference proteome</keyword>
<comment type="caution">
    <text evidence="6">The sequence shown here is derived from an EMBL/GenBank/DDBJ whole genome shotgun (WGS) entry which is preliminary data.</text>
</comment>
<dbReference type="Proteomes" id="UP001156882">
    <property type="component" value="Unassembled WGS sequence"/>
</dbReference>
<dbReference type="SMART" id="SM00382">
    <property type="entry name" value="AAA"/>
    <property type="match status" value="1"/>
</dbReference>
<reference evidence="7" key="1">
    <citation type="journal article" date="2019" name="Int. J. Syst. Evol. Microbiol.">
        <title>The Global Catalogue of Microorganisms (GCM) 10K type strain sequencing project: providing services to taxonomists for standard genome sequencing and annotation.</title>
        <authorList>
            <consortium name="The Broad Institute Genomics Platform"/>
            <consortium name="The Broad Institute Genome Sequencing Center for Infectious Disease"/>
            <person name="Wu L."/>
            <person name="Ma J."/>
        </authorList>
    </citation>
    <scope>NUCLEOTIDE SEQUENCE [LARGE SCALE GENOMIC DNA]</scope>
    <source>
        <strain evidence="7">NBRC 101365</strain>
    </source>
</reference>
<dbReference type="SUPFAM" id="SSF52540">
    <property type="entry name" value="P-loop containing nucleoside triphosphate hydrolases"/>
    <property type="match status" value="1"/>
</dbReference>
<evidence type="ECO:0000256" key="2">
    <source>
        <dbReference type="ARBA" id="ARBA00022448"/>
    </source>
</evidence>
<dbReference type="EMBL" id="BSPC01000069">
    <property type="protein sequence ID" value="GLS23245.1"/>
    <property type="molecule type" value="Genomic_DNA"/>
</dbReference>
<dbReference type="InterPro" id="IPR027417">
    <property type="entry name" value="P-loop_NTPase"/>
</dbReference>
<proteinExistence type="inferred from homology"/>
<dbReference type="PANTHER" id="PTHR45772">
    <property type="entry name" value="CONSERVED COMPONENT OF ABC TRANSPORTER FOR NATURAL AMINO ACIDS-RELATED"/>
    <property type="match status" value="1"/>
</dbReference>
<dbReference type="InterPro" id="IPR051120">
    <property type="entry name" value="ABC_AA/LPS_Transport"/>
</dbReference>
<evidence type="ECO:0000256" key="4">
    <source>
        <dbReference type="ARBA" id="ARBA00022840"/>
    </source>
</evidence>
<dbReference type="InterPro" id="IPR003439">
    <property type="entry name" value="ABC_transporter-like_ATP-bd"/>
</dbReference>
<comment type="similarity">
    <text evidence="1">Belongs to the ABC transporter superfamily.</text>
</comment>